<keyword evidence="5" id="KW-0624">Polysaccharide degradation</keyword>
<evidence type="ECO:0000256" key="1">
    <source>
        <dbReference type="ARBA" id="ARBA00022729"/>
    </source>
</evidence>
<dbReference type="GO" id="GO:0016798">
    <property type="term" value="F:hydrolase activity, acting on glycosyl bonds"/>
    <property type="evidence" value="ECO:0007669"/>
    <property type="project" value="UniProtKB-KW"/>
</dbReference>
<organism evidence="7 8">
    <name type="scientific">Novosphingobium pentaromativorans</name>
    <dbReference type="NCBI Taxonomy" id="205844"/>
    <lineage>
        <taxon>Bacteria</taxon>
        <taxon>Pseudomonadati</taxon>
        <taxon>Pseudomonadota</taxon>
        <taxon>Alphaproteobacteria</taxon>
        <taxon>Sphingomonadales</taxon>
        <taxon>Sphingomonadaceae</taxon>
        <taxon>Novosphingobium</taxon>
    </lineage>
</organism>
<dbReference type="Proteomes" id="UP000249082">
    <property type="component" value="Unassembled WGS sequence"/>
</dbReference>
<evidence type="ECO:0000256" key="4">
    <source>
        <dbReference type="ARBA" id="ARBA00023295"/>
    </source>
</evidence>
<evidence type="ECO:0000313" key="8">
    <source>
        <dbReference type="Proteomes" id="UP000249082"/>
    </source>
</evidence>
<dbReference type="PANTHER" id="PTHR43739">
    <property type="entry name" value="XYLOGLUCANASE (EUROFUNG)"/>
    <property type="match status" value="1"/>
</dbReference>
<dbReference type="PANTHER" id="PTHR43739:SF2">
    <property type="entry name" value="OLIGOXYLOGLUCAN-REDUCING END-SPECIFIC XYLOGLUCANASE-RELATED"/>
    <property type="match status" value="1"/>
</dbReference>
<keyword evidence="3" id="KW-0119">Carbohydrate metabolism</keyword>
<evidence type="ECO:0000256" key="5">
    <source>
        <dbReference type="ARBA" id="ARBA00023326"/>
    </source>
</evidence>
<dbReference type="AlphaFoldDB" id="A0A2W5NSU9"/>
<dbReference type="InterPro" id="IPR015943">
    <property type="entry name" value="WD40/YVTN_repeat-like_dom_sf"/>
</dbReference>
<accession>A0A2W5NSU9</accession>
<dbReference type="InterPro" id="IPR002860">
    <property type="entry name" value="BNR_rpt"/>
</dbReference>
<keyword evidence="4" id="KW-0326">Glycosidase</keyword>
<evidence type="ECO:0000256" key="6">
    <source>
        <dbReference type="ARBA" id="ARBA00037986"/>
    </source>
</evidence>
<name>A0A2W5NSU9_9SPHN</name>
<keyword evidence="1" id="KW-0732">Signal</keyword>
<dbReference type="SUPFAM" id="SSF110296">
    <property type="entry name" value="Oligoxyloglucan reducing end-specific cellobiohydrolase"/>
    <property type="match status" value="2"/>
</dbReference>
<dbReference type="Pfam" id="PF15899">
    <property type="entry name" value="BNR_6"/>
    <property type="match status" value="1"/>
</dbReference>
<proteinExistence type="inferred from homology"/>
<comment type="similarity">
    <text evidence="6">Belongs to the glycosyl hydrolase 74 family.</text>
</comment>
<dbReference type="Gene3D" id="2.130.10.10">
    <property type="entry name" value="YVTN repeat-like/Quinoprotein amine dehydrogenase"/>
    <property type="match status" value="2"/>
</dbReference>
<evidence type="ECO:0000256" key="2">
    <source>
        <dbReference type="ARBA" id="ARBA00022801"/>
    </source>
</evidence>
<dbReference type="Pfam" id="PF02012">
    <property type="entry name" value="BNR"/>
    <property type="match status" value="1"/>
</dbReference>
<dbReference type="InterPro" id="IPR052025">
    <property type="entry name" value="Xyloglucanase_GH74"/>
</dbReference>
<keyword evidence="2" id="KW-0378">Hydrolase</keyword>
<evidence type="ECO:0000256" key="3">
    <source>
        <dbReference type="ARBA" id="ARBA00023277"/>
    </source>
</evidence>
<dbReference type="CDD" id="cd15482">
    <property type="entry name" value="Sialidase_non-viral"/>
    <property type="match status" value="2"/>
</dbReference>
<dbReference type="EMBL" id="QFPX01000003">
    <property type="protein sequence ID" value="PZQ56516.1"/>
    <property type="molecule type" value="Genomic_DNA"/>
</dbReference>
<evidence type="ECO:0008006" key="9">
    <source>
        <dbReference type="Google" id="ProtNLM"/>
    </source>
</evidence>
<comment type="caution">
    <text evidence="7">The sequence shown here is derived from an EMBL/GenBank/DDBJ whole genome shotgun (WGS) entry which is preliminary data.</text>
</comment>
<gene>
    <name evidence="7" type="ORF">DI555_03925</name>
</gene>
<dbReference type="GO" id="GO:0010411">
    <property type="term" value="P:xyloglucan metabolic process"/>
    <property type="evidence" value="ECO:0007669"/>
    <property type="project" value="TreeGrafter"/>
</dbReference>
<evidence type="ECO:0000313" key="7">
    <source>
        <dbReference type="EMBL" id="PZQ56516.1"/>
    </source>
</evidence>
<reference evidence="7 8" key="1">
    <citation type="submission" date="2017-08" db="EMBL/GenBank/DDBJ databases">
        <title>Infants hospitalized years apart are colonized by the same room-sourced microbial strains.</title>
        <authorList>
            <person name="Brooks B."/>
            <person name="Olm M.R."/>
            <person name="Firek B.A."/>
            <person name="Baker R."/>
            <person name="Thomas B.C."/>
            <person name="Morowitz M.J."/>
            <person name="Banfield J.F."/>
        </authorList>
    </citation>
    <scope>NUCLEOTIDE SEQUENCE [LARGE SCALE GENOMIC DNA]</scope>
    <source>
        <strain evidence="7">S2_005_002_R2_33</strain>
    </source>
</reference>
<dbReference type="GO" id="GO:0000272">
    <property type="term" value="P:polysaccharide catabolic process"/>
    <property type="evidence" value="ECO:0007669"/>
    <property type="project" value="UniProtKB-KW"/>
</dbReference>
<protein>
    <recommendedName>
        <fullName evidence="9">Exo-alpha-sialidase</fullName>
    </recommendedName>
</protein>
<sequence length="744" mass="79023">MAIAAGVAASAAPVVAEKAATLPTRTIYDWHNVRVGGGGFTPGIVFSPVEPGLAWLRSDMGGAYRWDAAAKRWVPLQDRVSEGSFMGIESIAADPVDAGTVYLAAGMSWSAPAAIFRSADYGKTWRETRVPFAMGGNENGRGLGERLAIDPFAHDRLLFGSRHQGLWTSDDAGANWRKLDAFPLAGLGLPSNRRETHGGLSFVVFDAKLRGRVFVGSADPGERHLFRSDDGGETWSAVAGGPAADMLPVKAVIGSDGVLTITYCDGIGPNGITRGAVWRFDPARGAWLDVTPIKGAQAPIGGYMGVAVAASDPQTIAVSTVDRGNPVDTVWLSHDGGVHWDELWKRSVRDVSATPFLDFGGKANFGHWIAGLAIDPFDANHAAYVTGATVYATGELQKPGTMQWAPWTQGIEQTAIITLVSPTGGAHLVSGFGDIGGFRHDDFTVSPEHQHINPFLSNTNTLDYGGRAPLVMVRSGNTHARVVPDTSLAWSADGGATWQPLYVPKGAPHADGTPLPEETGNAAITVSADGKTFLVETDQPRLTRDRGATWQAVSGLPSRTRVTSDKQDAKRFYAIDFANNRVVRSDDGGARFRALVGKGLPADLSAAQSANREAPAPILADPNRAGALWLNLGGALYCSTDFGNTWQRTGQTIAIERYGLGKSAPGRKDAALYALGTVGGLRAVWRSIDGGATWQRINDEAHQWGLRIRVISGDPRQFGRIYIGTDGRGIVYGDPKIAPAEGTE</sequence>